<evidence type="ECO:0000313" key="9">
    <source>
        <dbReference type="EMBL" id="AHJ97542.1"/>
    </source>
</evidence>
<evidence type="ECO:0000259" key="8">
    <source>
        <dbReference type="PROSITE" id="PS50850"/>
    </source>
</evidence>
<feature type="transmembrane region" description="Helical" evidence="7">
    <location>
        <begin position="468"/>
        <end position="490"/>
    </location>
</feature>
<evidence type="ECO:0000256" key="2">
    <source>
        <dbReference type="ARBA" id="ARBA00022448"/>
    </source>
</evidence>
<keyword evidence="4 7" id="KW-0812">Transmembrane</keyword>
<dbReference type="AlphaFoldDB" id="W8F0K7"/>
<evidence type="ECO:0000256" key="4">
    <source>
        <dbReference type="ARBA" id="ARBA00022692"/>
    </source>
</evidence>
<dbReference type="PANTHER" id="PTHR43045:SF7">
    <property type="entry name" value="MAJOR FACILITATOR SUPERFAMILY TRANSPORTER"/>
    <property type="match status" value="1"/>
</dbReference>
<dbReference type="KEGG" id="hsw:Hsw_1947"/>
<evidence type="ECO:0000256" key="7">
    <source>
        <dbReference type="SAM" id="Phobius"/>
    </source>
</evidence>
<evidence type="ECO:0000256" key="6">
    <source>
        <dbReference type="ARBA" id="ARBA00023136"/>
    </source>
</evidence>
<evidence type="ECO:0000256" key="1">
    <source>
        <dbReference type="ARBA" id="ARBA00004651"/>
    </source>
</evidence>
<feature type="transmembrane region" description="Helical" evidence="7">
    <location>
        <begin position="390"/>
        <end position="416"/>
    </location>
</feature>
<feature type="domain" description="Major facilitator superfamily (MFS) profile" evidence="8">
    <location>
        <begin position="42"/>
        <end position="491"/>
    </location>
</feature>
<dbReference type="EMBL" id="CP007145">
    <property type="protein sequence ID" value="AHJ97542.1"/>
    <property type="molecule type" value="Genomic_DNA"/>
</dbReference>
<evidence type="ECO:0000256" key="3">
    <source>
        <dbReference type="ARBA" id="ARBA00022475"/>
    </source>
</evidence>
<dbReference type="InterPro" id="IPR005828">
    <property type="entry name" value="MFS_sugar_transport-like"/>
</dbReference>
<feature type="transmembrane region" description="Helical" evidence="7">
    <location>
        <begin position="308"/>
        <end position="326"/>
    </location>
</feature>
<feature type="transmembrane region" description="Helical" evidence="7">
    <location>
        <begin position="114"/>
        <end position="133"/>
    </location>
</feature>
<organism evidence="9 10">
    <name type="scientific">Hymenobacter swuensis DY53</name>
    <dbReference type="NCBI Taxonomy" id="1227739"/>
    <lineage>
        <taxon>Bacteria</taxon>
        <taxon>Pseudomonadati</taxon>
        <taxon>Bacteroidota</taxon>
        <taxon>Cytophagia</taxon>
        <taxon>Cytophagales</taxon>
        <taxon>Hymenobacteraceae</taxon>
        <taxon>Hymenobacter</taxon>
    </lineage>
</organism>
<feature type="transmembrane region" description="Helical" evidence="7">
    <location>
        <begin position="82"/>
        <end position="102"/>
    </location>
</feature>
<dbReference type="PATRIC" id="fig|1227739.3.peg.2165"/>
<dbReference type="InterPro" id="IPR020846">
    <property type="entry name" value="MFS_dom"/>
</dbReference>
<name>W8F0K7_9BACT</name>
<evidence type="ECO:0000313" key="10">
    <source>
        <dbReference type="Proteomes" id="UP000019423"/>
    </source>
</evidence>
<dbReference type="RefSeq" id="WP_081768369.1">
    <property type="nucleotide sequence ID" value="NZ_CP007145.1"/>
</dbReference>
<feature type="transmembrane region" description="Helical" evidence="7">
    <location>
        <begin position="215"/>
        <end position="234"/>
    </location>
</feature>
<protein>
    <submittedName>
        <fullName evidence="9">Metabolite MFS transporter</fullName>
    </submittedName>
</protein>
<dbReference type="PANTHER" id="PTHR43045">
    <property type="entry name" value="SHIKIMATE TRANSPORTER"/>
    <property type="match status" value="1"/>
</dbReference>
<keyword evidence="3" id="KW-1003">Cell membrane</keyword>
<dbReference type="FunFam" id="1.20.1250.20:FF:000001">
    <property type="entry name" value="Dicarboxylate MFS transporter"/>
    <property type="match status" value="1"/>
</dbReference>
<accession>W8F0K7</accession>
<evidence type="ECO:0000256" key="5">
    <source>
        <dbReference type="ARBA" id="ARBA00022989"/>
    </source>
</evidence>
<dbReference type="SUPFAM" id="SSF103473">
    <property type="entry name" value="MFS general substrate transporter"/>
    <property type="match status" value="1"/>
</dbReference>
<dbReference type="OrthoDB" id="9783227at2"/>
<feature type="transmembrane region" description="Helical" evidence="7">
    <location>
        <begin position="139"/>
        <end position="159"/>
    </location>
</feature>
<dbReference type="Proteomes" id="UP000019423">
    <property type="component" value="Chromosome"/>
</dbReference>
<keyword evidence="5 7" id="KW-1133">Transmembrane helix</keyword>
<feature type="transmembrane region" description="Helical" evidence="7">
    <location>
        <begin position="437"/>
        <end position="456"/>
    </location>
</feature>
<dbReference type="STRING" id="1227739.Hsw_1947"/>
<dbReference type="HOGENOM" id="CLU_001265_39_2_10"/>
<keyword evidence="2" id="KW-0813">Transport</keyword>
<dbReference type="InterPro" id="IPR005829">
    <property type="entry name" value="Sugar_transporter_CS"/>
</dbReference>
<dbReference type="eggNOG" id="COG0477">
    <property type="taxonomic scope" value="Bacteria"/>
</dbReference>
<feature type="transmembrane region" description="Helical" evidence="7">
    <location>
        <begin position="338"/>
        <end position="357"/>
    </location>
</feature>
<sequence>MHQNLPQRDAYAGATPLGGTPVADDAVAHDNNAVSTSKIWQVITASSVGTVIEWYDFYIFGSLAAIIGPVLFGSTGKLEDSLLGALAVFGAGFVVRPFGALFFGRIGDMIGRKYTFLVTLLIMGGATFVTGLVPSYDTIGIAAPLIVVVLRLLQGLALGGEYGGAATYVAEHAPDKKRGYFTSFIQITATGGLILSISVIVITRKIMGEEAFKEWGWRVPFLLSGLLVIASYYIRRKLHESPLFAKAKAAGTTSTNPLRDSFVNPVNRRLVLIALFGVTMGQGVIFYTSQFQAYSFMNNTLKMDLVDSSTILVVSMLLATPLFVYFGALSDRIGRKRIIMTGMICGALFTIPLFYGIKAFAGPLTEITPATVDAAGKAVPAVMKALTPNIPAMIALTFILVLFVTMVYGPIAAYLVELFPTKVRYTSLSVPYHIGNGVFGGFVPLVATWIGVWAATQPEGTFAKDHSSLIGLAYPCIIALICFFIGVAYMRDVRNVRIMD</sequence>
<dbReference type="GO" id="GO:0022857">
    <property type="term" value="F:transmembrane transporter activity"/>
    <property type="evidence" value="ECO:0007669"/>
    <property type="project" value="InterPro"/>
</dbReference>
<dbReference type="PROSITE" id="PS00217">
    <property type="entry name" value="SUGAR_TRANSPORT_2"/>
    <property type="match status" value="1"/>
</dbReference>
<reference evidence="9 10" key="1">
    <citation type="submission" date="2014-01" db="EMBL/GenBank/DDBJ databases">
        <title>Complete genome sequence of ionizing-radiation resistance bacterium Hymenobacter swuensis DY53.</title>
        <authorList>
            <person name="Jung J.-H."/>
            <person name="Jeong S.-W."/>
            <person name="Joe M.-H."/>
            <person name="Cho y.-j."/>
            <person name="Kim M.-K."/>
            <person name="Lim S.-Y."/>
        </authorList>
    </citation>
    <scope>NUCLEOTIDE SEQUENCE [LARGE SCALE GENOMIC DNA]</scope>
    <source>
        <strain evidence="9 10">DY53</strain>
    </source>
</reference>
<keyword evidence="6 7" id="KW-0472">Membrane</keyword>
<comment type="subcellular location">
    <subcellularLocation>
        <location evidence="1">Cell membrane</location>
        <topology evidence="1">Multi-pass membrane protein</topology>
    </subcellularLocation>
</comment>
<gene>
    <name evidence="9" type="ORF">Hsw_1947</name>
</gene>
<feature type="transmembrane region" description="Helical" evidence="7">
    <location>
        <begin position="270"/>
        <end position="288"/>
    </location>
</feature>
<dbReference type="GO" id="GO:0005886">
    <property type="term" value="C:plasma membrane"/>
    <property type="evidence" value="ECO:0007669"/>
    <property type="project" value="UniProtKB-SubCell"/>
</dbReference>
<dbReference type="CDD" id="cd17369">
    <property type="entry name" value="MFS_ShiA_like"/>
    <property type="match status" value="1"/>
</dbReference>
<dbReference type="InterPro" id="IPR036259">
    <property type="entry name" value="MFS_trans_sf"/>
</dbReference>
<proteinExistence type="predicted"/>
<dbReference type="PROSITE" id="PS50850">
    <property type="entry name" value="MFS"/>
    <property type="match status" value="1"/>
</dbReference>
<feature type="transmembrane region" description="Helical" evidence="7">
    <location>
        <begin position="180"/>
        <end position="203"/>
    </location>
</feature>
<feature type="transmembrane region" description="Helical" evidence="7">
    <location>
        <begin position="57"/>
        <end position="76"/>
    </location>
</feature>
<dbReference type="Gene3D" id="1.20.1250.20">
    <property type="entry name" value="MFS general substrate transporter like domains"/>
    <property type="match status" value="2"/>
</dbReference>
<keyword evidence="10" id="KW-1185">Reference proteome</keyword>
<dbReference type="Pfam" id="PF00083">
    <property type="entry name" value="Sugar_tr"/>
    <property type="match status" value="1"/>
</dbReference>